<dbReference type="Proteomes" id="UP000095281">
    <property type="component" value="Unplaced"/>
</dbReference>
<sequence length="122" mass="14282">MQYRTNFPVVGADRTNNYAESAHRKLQRAFSCSHPTLWKFIDTLRTEQRARDADMALFIAGHNPPQKARKYRDADQRILALVQTYQPLNRGNPYQFDLNQVFHDQPIIDFLSGISHNYEMDP</sequence>
<dbReference type="AlphaFoldDB" id="A0A1I8BGV1"/>
<reference evidence="2" key="1">
    <citation type="submission" date="2016-11" db="UniProtKB">
        <authorList>
            <consortium name="WormBaseParasite"/>
        </authorList>
    </citation>
    <scope>IDENTIFICATION</scope>
</reference>
<evidence type="ECO:0000313" key="1">
    <source>
        <dbReference type="Proteomes" id="UP000095281"/>
    </source>
</evidence>
<accession>A0A1I8BGV1</accession>
<proteinExistence type="predicted"/>
<organism evidence="1 2">
    <name type="scientific">Meloidogyne hapla</name>
    <name type="common">Root-knot nematode worm</name>
    <dbReference type="NCBI Taxonomy" id="6305"/>
    <lineage>
        <taxon>Eukaryota</taxon>
        <taxon>Metazoa</taxon>
        <taxon>Ecdysozoa</taxon>
        <taxon>Nematoda</taxon>
        <taxon>Chromadorea</taxon>
        <taxon>Rhabditida</taxon>
        <taxon>Tylenchina</taxon>
        <taxon>Tylenchomorpha</taxon>
        <taxon>Tylenchoidea</taxon>
        <taxon>Meloidogynidae</taxon>
        <taxon>Meloidogyninae</taxon>
        <taxon>Meloidogyne</taxon>
    </lineage>
</organism>
<protein>
    <submittedName>
        <fullName evidence="2">Integrase catalytic domain-containing protein</fullName>
    </submittedName>
</protein>
<name>A0A1I8BGV1_MELHA</name>
<evidence type="ECO:0000313" key="2">
    <source>
        <dbReference type="WBParaSite" id="MhA1_Contig2434.frz3.gene4"/>
    </source>
</evidence>
<keyword evidence="1" id="KW-1185">Reference proteome</keyword>
<dbReference type="WBParaSite" id="MhA1_Contig2434.frz3.gene4">
    <property type="protein sequence ID" value="MhA1_Contig2434.frz3.gene4"/>
    <property type="gene ID" value="MhA1_Contig2434.frz3.gene4"/>
</dbReference>